<dbReference type="PANTHER" id="PTHR43423">
    <property type="entry name" value="ABC TRANSPORTER I FAMILY MEMBER 17"/>
    <property type="match status" value="1"/>
</dbReference>
<keyword evidence="1" id="KW-0547">Nucleotide-binding</keyword>
<organism evidence="4 5">
    <name type="scientific">Paucidesulfovibrio gracilis DSM 16080</name>
    <dbReference type="NCBI Taxonomy" id="1121449"/>
    <lineage>
        <taxon>Bacteria</taxon>
        <taxon>Pseudomonadati</taxon>
        <taxon>Thermodesulfobacteriota</taxon>
        <taxon>Desulfovibrionia</taxon>
        <taxon>Desulfovibrionales</taxon>
        <taxon>Desulfovibrionaceae</taxon>
        <taxon>Paucidesulfovibrio</taxon>
    </lineage>
</organism>
<sequence length="227" mass="25179">MKRDQVFELCHLRQEYAGRTALQIPELRIPEGCILGISGHNGSGKSTLLRLLAFLETPVHGRVVYRSQPDLPSARARRRITLLTQEPYLLTRSVAANVAYGLRVRGGLDERTLQHRVEEALEMVGLPASLFTHRSWRALSGGEAQRVALAARLVLRPDVLLLDEPTSSLDPDNAQRLLDAALLARDEWGVTLVVVSHDANWLKAVSDGVLFIQRGEVVSMPEFCCSL</sequence>
<feature type="domain" description="ABC transporter" evidence="3">
    <location>
        <begin position="1"/>
        <end position="227"/>
    </location>
</feature>
<evidence type="ECO:0000313" key="5">
    <source>
        <dbReference type="Proteomes" id="UP000190027"/>
    </source>
</evidence>
<dbReference type="SMART" id="SM00382">
    <property type="entry name" value="AAA"/>
    <property type="match status" value="1"/>
</dbReference>
<evidence type="ECO:0000256" key="2">
    <source>
        <dbReference type="ARBA" id="ARBA00022840"/>
    </source>
</evidence>
<gene>
    <name evidence="4" type="ORF">SAMN02745704_00888</name>
</gene>
<evidence type="ECO:0000259" key="3">
    <source>
        <dbReference type="PROSITE" id="PS50893"/>
    </source>
</evidence>
<dbReference type="PROSITE" id="PS50893">
    <property type="entry name" value="ABC_TRANSPORTER_2"/>
    <property type="match status" value="1"/>
</dbReference>
<dbReference type="Pfam" id="PF00005">
    <property type="entry name" value="ABC_tran"/>
    <property type="match status" value="1"/>
</dbReference>
<dbReference type="AlphaFoldDB" id="A0A1T4WHQ5"/>
<keyword evidence="2 4" id="KW-0067">ATP-binding</keyword>
<dbReference type="Proteomes" id="UP000190027">
    <property type="component" value="Unassembled WGS sequence"/>
</dbReference>
<dbReference type="RefSeq" id="WP_078716476.1">
    <property type="nucleotide sequence ID" value="NZ_FUYC01000003.1"/>
</dbReference>
<dbReference type="PANTHER" id="PTHR43423:SF1">
    <property type="entry name" value="ABC TRANSPORTER I FAMILY MEMBER 17"/>
    <property type="match status" value="1"/>
</dbReference>
<dbReference type="EMBL" id="FUYC01000003">
    <property type="protein sequence ID" value="SKA76854.1"/>
    <property type="molecule type" value="Genomic_DNA"/>
</dbReference>
<dbReference type="InterPro" id="IPR003439">
    <property type="entry name" value="ABC_transporter-like_ATP-bd"/>
</dbReference>
<keyword evidence="5" id="KW-1185">Reference proteome</keyword>
<dbReference type="Gene3D" id="3.40.50.300">
    <property type="entry name" value="P-loop containing nucleotide triphosphate hydrolases"/>
    <property type="match status" value="1"/>
</dbReference>
<dbReference type="GO" id="GO:0016887">
    <property type="term" value="F:ATP hydrolysis activity"/>
    <property type="evidence" value="ECO:0007669"/>
    <property type="project" value="InterPro"/>
</dbReference>
<reference evidence="4 5" key="1">
    <citation type="submission" date="2017-02" db="EMBL/GenBank/DDBJ databases">
        <authorList>
            <person name="Peterson S.W."/>
        </authorList>
    </citation>
    <scope>NUCLEOTIDE SEQUENCE [LARGE SCALE GENOMIC DNA]</scope>
    <source>
        <strain evidence="4 5">DSM 16080</strain>
    </source>
</reference>
<dbReference type="InterPro" id="IPR027417">
    <property type="entry name" value="P-loop_NTPase"/>
</dbReference>
<evidence type="ECO:0000256" key="1">
    <source>
        <dbReference type="ARBA" id="ARBA00022741"/>
    </source>
</evidence>
<dbReference type="OrthoDB" id="9809450at2"/>
<dbReference type="STRING" id="1121449.SAMN02745704_00888"/>
<evidence type="ECO:0000313" key="4">
    <source>
        <dbReference type="EMBL" id="SKA76854.1"/>
    </source>
</evidence>
<proteinExistence type="predicted"/>
<accession>A0A1T4WHQ5</accession>
<name>A0A1T4WHQ5_9BACT</name>
<dbReference type="InterPro" id="IPR003593">
    <property type="entry name" value="AAA+_ATPase"/>
</dbReference>
<dbReference type="SUPFAM" id="SSF52540">
    <property type="entry name" value="P-loop containing nucleoside triphosphate hydrolases"/>
    <property type="match status" value="1"/>
</dbReference>
<dbReference type="GO" id="GO:0005524">
    <property type="term" value="F:ATP binding"/>
    <property type="evidence" value="ECO:0007669"/>
    <property type="project" value="UniProtKB-KW"/>
</dbReference>
<protein>
    <submittedName>
        <fullName evidence="4">Tungstate transport system ATP-binding protein</fullName>
    </submittedName>
</protein>